<feature type="region of interest" description="Disordered" evidence="4">
    <location>
        <begin position="729"/>
        <end position="766"/>
    </location>
</feature>
<evidence type="ECO:0000313" key="6">
    <source>
        <dbReference type="EMBL" id="KAF7995996.1"/>
    </source>
</evidence>
<dbReference type="EMBL" id="JACMRX010000002">
    <property type="protein sequence ID" value="KAF7995996.1"/>
    <property type="molecule type" value="Genomic_DNA"/>
</dbReference>
<feature type="compositionally biased region" description="Polar residues" evidence="4">
    <location>
        <begin position="1"/>
        <end position="12"/>
    </location>
</feature>
<keyword evidence="1 3" id="KW-0694">RNA-binding</keyword>
<evidence type="ECO:0000256" key="3">
    <source>
        <dbReference type="PROSITE-ProRule" id="PRU00332"/>
    </source>
</evidence>
<dbReference type="Proteomes" id="UP000639338">
    <property type="component" value="Unassembled WGS sequence"/>
</dbReference>
<feature type="domain" description="HTH La-type RNA-binding" evidence="5">
    <location>
        <begin position="489"/>
        <end position="579"/>
    </location>
</feature>
<feature type="compositionally biased region" description="Polar residues" evidence="4">
    <location>
        <begin position="1226"/>
        <end position="1240"/>
    </location>
</feature>
<dbReference type="GO" id="GO:0010494">
    <property type="term" value="C:cytoplasmic stress granule"/>
    <property type="evidence" value="ECO:0007669"/>
    <property type="project" value="TreeGrafter"/>
</dbReference>
<dbReference type="GO" id="GO:0045727">
    <property type="term" value="P:positive regulation of translation"/>
    <property type="evidence" value="ECO:0007669"/>
    <property type="project" value="TreeGrafter"/>
</dbReference>
<feature type="compositionally biased region" description="Basic and acidic residues" evidence="4">
    <location>
        <begin position="172"/>
        <end position="206"/>
    </location>
</feature>
<evidence type="ECO:0000256" key="4">
    <source>
        <dbReference type="SAM" id="MobiDB-lite"/>
    </source>
</evidence>
<dbReference type="InterPro" id="IPR036388">
    <property type="entry name" value="WH-like_DNA-bd_sf"/>
</dbReference>
<feature type="region of interest" description="Disordered" evidence="4">
    <location>
        <begin position="345"/>
        <end position="440"/>
    </location>
</feature>
<feature type="compositionally biased region" description="Polar residues" evidence="4">
    <location>
        <begin position="1266"/>
        <end position="1278"/>
    </location>
</feature>
<dbReference type="Gene3D" id="1.10.10.10">
    <property type="entry name" value="Winged helix-like DNA-binding domain superfamily/Winged helix DNA-binding domain"/>
    <property type="match status" value="1"/>
</dbReference>
<feature type="region of interest" description="Disordered" evidence="4">
    <location>
        <begin position="1226"/>
        <end position="1278"/>
    </location>
</feature>
<feature type="compositionally biased region" description="Basic and acidic residues" evidence="4">
    <location>
        <begin position="345"/>
        <end position="365"/>
    </location>
</feature>
<dbReference type="SMART" id="SM00684">
    <property type="entry name" value="DM15"/>
    <property type="match status" value="3"/>
</dbReference>
<dbReference type="FunFam" id="1.10.10.10:FF:000131">
    <property type="entry name" value="la-related protein 1B isoform X2"/>
    <property type="match status" value="1"/>
</dbReference>
<feature type="region of interest" description="Disordered" evidence="4">
    <location>
        <begin position="1"/>
        <end position="209"/>
    </location>
</feature>
<feature type="compositionally biased region" description="Basic and acidic residues" evidence="4">
    <location>
        <begin position="31"/>
        <end position="49"/>
    </location>
</feature>
<feature type="compositionally biased region" description="Basic residues" evidence="4">
    <location>
        <begin position="385"/>
        <end position="396"/>
    </location>
</feature>
<dbReference type="SMART" id="SM00715">
    <property type="entry name" value="LA"/>
    <property type="match status" value="1"/>
</dbReference>
<keyword evidence="7" id="KW-1185">Reference proteome</keyword>
<dbReference type="SUPFAM" id="SSF46785">
    <property type="entry name" value="Winged helix' DNA-binding domain"/>
    <property type="match status" value="1"/>
</dbReference>
<evidence type="ECO:0000256" key="1">
    <source>
        <dbReference type="ARBA" id="ARBA00022884"/>
    </source>
</evidence>
<name>A0A834XZY7_APHGI</name>
<evidence type="ECO:0000259" key="5">
    <source>
        <dbReference type="PROSITE" id="PS50961"/>
    </source>
</evidence>
<dbReference type="PANTHER" id="PTHR22792">
    <property type="entry name" value="LUPUS LA PROTEIN-RELATED"/>
    <property type="match status" value="1"/>
</dbReference>
<accession>A0A834XZY7</accession>
<dbReference type="PROSITE" id="PS50961">
    <property type="entry name" value="HTH_LA"/>
    <property type="match status" value="1"/>
</dbReference>
<feature type="region of interest" description="Disordered" evidence="4">
    <location>
        <begin position="871"/>
        <end position="950"/>
    </location>
</feature>
<dbReference type="Pfam" id="PF21071">
    <property type="entry name" value="LARP1_HEAT"/>
    <property type="match status" value="1"/>
</dbReference>
<feature type="compositionally biased region" description="Basic and acidic residues" evidence="4">
    <location>
        <begin position="151"/>
        <end position="162"/>
    </location>
</feature>
<dbReference type="InterPro" id="IPR045180">
    <property type="entry name" value="La_dom_prot"/>
</dbReference>
<feature type="compositionally biased region" description="Basic and acidic residues" evidence="4">
    <location>
        <begin position="737"/>
        <end position="748"/>
    </location>
</feature>
<proteinExistence type="predicted"/>
<feature type="compositionally biased region" description="Basic and acidic residues" evidence="4">
    <location>
        <begin position="106"/>
        <end position="138"/>
    </location>
</feature>
<sequence>MATTLASSTQGCNEVPGCPSVSYASVLNPKHTTESQRATIKENNKENIDQKCSSQSLLNHPKERIRIHSQNSSVTKIKSRSKSFKRLGNTSGTKSDKKSQQQIPEMNEKIDNGSNKDVESRVTEEDKQFNNVIRDGEFKTVAPKSARRKEKLAEKYDKDRHSRRERHRDRHHEKLQSDSSRSKERPHKDRHLGEHSLSSKEEKCVQDEDNQEGISVKYIEAPLPVVNPWMKSKSSQTKIHQPTVPQISVNPATDLTYNSLPTYPTSRRAEKKKVLHPQLHPGKVEYNFIKSVPSIVKAPKDRRKFNHKVKSTYFEIGDYFSKVSVPTAGGVGERKEDTVSITEKDQNHNLEDSDGNHNPDNDANDKKKKLNKQKWVPLEIDITKSRSRRDRSPKHLSQREKNRDDDVGKEREQDRFLYGFKNGRGGRNFRSRGKGRITSRTEGFRPRQEIDYSEHSADFTQMKQFNQVDSSYMMPYMGTLYFNNTNYVNLDSTTLKDYIRKQIEYYFSEENLMRDFFMRRKMDKEGFLPITLIASFHRVQALTTDVSLVINSIIESDELEMVDSFKVRTVNDPLKWLITDETTNQTFSDSSESTHGIVTPSDTVTNPEKSEFLPAARPLIMIPTPRLPRLLKSIVSPSKVSKYETSILPIASETLNPEVPEFIPVLATQNIALTSCSNENKLSDSNVLKEISNKNNLLVKCDESKSSYEALFNGRVDTITNDVWKEVKKRVKPPSKGKPENKEKKEEREELDFQFDEELDTPPPTGRHNAFSELSEDEDDCELSDRDISKLLIVTQSANLSTRLPKHEGHDRTGGWTTRVKMSQDLEQAINEGLVYYEEGLWGDDSRYGSSSSIGSYKTVNVISQAAFEKMAPKQPKKSNPEVPPPPPASDDVSNLSYLDEKRDKKSRSKRRSRQGQISRFFAVYKDEPAVDPMTPRKRKTRHSNNPPIEHHVGWIMDVREHRQRTYSTGSSTGTSPNEGYLANSYGSQPSSLPTFQHPSHSLLKENGFTQQVYYKYHWRCLKDRSQLGIGQSQEMNTLFRFWSFFLRENFNRNMYEEFKSLAKEDAVAGYRYGLECLFRYYSYGLEKKFRPQVYKDFESETIIDYENGQLYGLEKFWAFMRYYKHADKLHVEPVLEEYLSKFRSIEDFRVVEPLNETRQESSSKLLSLADKRRNRSVSESERDIGLILSRVRRLSGGSSTVTSSALTSNLHKQLSSTSINLAQCRNRSDSFGSGRTAHTNSRRRNDSNSSVGRDHVKQQPRSRHNSGSFTKLQAVSK</sequence>
<dbReference type="GO" id="GO:0005829">
    <property type="term" value="C:cytosol"/>
    <property type="evidence" value="ECO:0007669"/>
    <property type="project" value="TreeGrafter"/>
</dbReference>
<protein>
    <recommendedName>
        <fullName evidence="2">La-related protein 1</fullName>
    </recommendedName>
</protein>
<dbReference type="OrthoDB" id="340227at2759"/>
<feature type="compositionally biased region" description="Basic and acidic residues" evidence="4">
    <location>
        <begin position="397"/>
        <end position="415"/>
    </location>
</feature>
<evidence type="ECO:0000313" key="7">
    <source>
        <dbReference type="Proteomes" id="UP000639338"/>
    </source>
</evidence>
<evidence type="ECO:0000256" key="2">
    <source>
        <dbReference type="ARBA" id="ARBA00072183"/>
    </source>
</evidence>
<organism evidence="6 7">
    <name type="scientific">Aphidius gifuensis</name>
    <name type="common">Parasitoid wasp</name>
    <dbReference type="NCBI Taxonomy" id="684658"/>
    <lineage>
        <taxon>Eukaryota</taxon>
        <taxon>Metazoa</taxon>
        <taxon>Ecdysozoa</taxon>
        <taxon>Arthropoda</taxon>
        <taxon>Hexapoda</taxon>
        <taxon>Insecta</taxon>
        <taxon>Pterygota</taxon>
        <taxon>Neoptera</taxon>
        <taxon>Endopterygota</taxon>
        <taxon>Hymenoptera</taxon>
        <taxon>Apocrita</taxon>
        <taxon>Ichneumonoidea</taxon>
        <taxon>Braconidae</taxon>
        <taxon>Aphidiinae</taxon>
        <taxon>Aphidius</taxon>
    </lineage>
</organism>
<dbReference type="Pfam" id="PF05383">
    <property type="entry name" value="La"/>
    <property type="match status" value="1"/>
</dbReference>
<dbReference type="PANTHER" id="PTHR22792:SF132">
    <property type="entry name" value="LA-RELATED PROTEIN 1"/>
    <property type="match status" value="1"/>
</dbReference>
<dbReference type="GO" id="GO:0000339">
    <property type="term" value="F:RNA cap binding"/>
    <property type="evidence" value="ECO:0007669"/>
    <property type="project" value="InterPro"/>
</dbReference>
<dbReference type="InterPro" id="IPR006607">
    <property type="entry name" value="DM15"/>
</dbReference>
<dbReference type="InterPro" id="IPR006630">
    <property type="entry name" value="La_HTH"/>
</dbReference>
<feature type="compositionally biased region" description="Basic residues" evidence="4">
    <location>
        <begin position="427"/>
        <end position="437"/>
    </location>
</feature>
<dbReference type="AlphaFoldDB" id="A0A834XZY7"/>
<dbReference type="GO" id="GO:0048255">
    <property type="term" value="P:mRNA stabilization"/>
    <property type="evidence" value="ECO:0007669"/>
    <property type="project" value="InterPro"/>
</dbReference>
<reference evidence="6 7" key="1">
    <citation type="submission" date="2020-08" db="EMBL/GenBank/DDBJ databases">
        <title>Aphidius gifuensis genome sequencing and assembly.</title>
        <authorList>
            <person name="Du Z."/>
        </authorList>
    </citation>
    <scope>NUCLEOTIDE SEQUENCE [LARGE SCALE GENOMIC DNA]</scope>
    <source>
        <strain evidence="6">YNYX2018</strain>
        <tissue evidence="6">Adults</tissue>
    </source>
</reference>
<dbReference type="GO" id="GO:0008187">
    <property type="term" value="F:poly-pyrimidine tract binding"/>
    <property type="evidence" value="ECO:0007669"/>
    <property type="project" value="UniProtKB-ARBA"/>
</dbReference>
<dbReference type="InterPro" id="IPR036390">
    <property type="entry name" value="WH_DNA-bd_sf"/>
</dbReference>
<gene>
    <name evidence="6" type="ORF">HCN44_009034</name>
</gene>
<feature type="compositionally biased region" description="Basic residues" evidence="4">
    <location>
        <begin position="905"/>
        <end position="914"/>
    </location>
</feature>
<comment type="caution">
    <text evidence="6">The sequence shown here is derived from an EMBL/GenBank/DDBJ whole genome shotgun (WGS) entry which is preliminary data.</text>
</comment>
<feature type="compositionally biased region" description="Acidic residues" evidence="4">
    <location>
        <begin position="749"/>
        <end position="760"/>
    </location>
</feature>